<reference evidence="2" key="1">
    <citation type="journal article" date="2022" name="bioRxiv">
        <title>Sequencing and chromosome-scale assembly of the giantPleurodeles waltlgenome.</title>
        <authorList>
            <person name="Brown T."/>
            <person name="Elewa A."/>
            <person name="Iarovenko S."/>
            <person name="Subramanian E."/>
            <person name="Araus A.J."/>
            <person name="Petzold A."/>
            <person name="Susuki M."/>
            <person name="Suzuki K.-i.T."/>
            <person name="Hayashi T."/>
            <person name="Toyoda A."/>
            <person name="Oliveira C."/>
            <person name="Osipova E."/>
            <person name="Leigh N.D."/>
            <person name="Simon A."/>
            <person name="Yun M.H."/>
        </authorList>
    </citation>
    <scope>NUCLEOTIDE SEQUENCE</scope>
    <source>
        <strain evidence="2">20211129_DDA</strain>
        <tissue evidence="2">Liver</tissue>
    </source>
</reference>
<feature type="compositionally biased region" description="Low complexity" evidence="1">
    <location>
        <begin position="1"/>
        <end position="13"/>
    </location>
</feature>
<comment type="caution">
    <text evidence="2">The sequence shown here is derived from an EMBL/GenBank/DDBJ whole genome shotgun (WGS) entry which is preliminary data.</text>
</comment>
<evidence type="ECO:0000313" key="2">
    <source>
        <dbReference type="EMBL" id="KAJ1156165.1"/>
    </source>
</evidence>
<dbReference type="EMBL" id="JANPWB010000009">
    <property type="protein sequence ID" value="KAJ1156165.1"/>
    <property type="molecule type" value="Genomic_DNA"/>
</dbReference>
<protein>
    <submittedName>
        <fullName evidence="2">Uncharacterized protein</fullName>
    </submittedName>
</protein>
<evidence type="ECO:0000256" key="1">
    <source>
        <dbReference type="SAM" id="MobiDB-lite"/>
    </source>
</evidence>
<keyword evidence="3" id="KW-1185">Reference proteome</keyword>
<dbReference type="Proteomes" id="UP001066276">
    <property type="component" value="Chromosome 5"/>
</dbReference>
<accession>A0AAV7RW08</accession>
<feature type="region of interest" description="Disordered" evidence="1">
    <location>
        <begin position="54"/>
        <end position="125"/>
    </location>
</feature>
<feature type="region of interest" description="Disordered" evidence="1">
    <location>
        <begin position="1"/>
        <end position="20"/>
    </location>
</feature>
<sequence length="125" mass="13212">MAAVTGDAGVDAASRPLQSRRLSCGAARAREHAARGVPRPALCRLGSPGAGAPHCPLVWRGGGEDPEGDEPPRRQGLKTTATERQRIGKEALSHEDYGIPSQTKTTNLRIGEAASTTYGERLNRT</sequence>
<organism evidence="2 3">
    <name type="scientific">Pleurodeles waltl</name>
    <name type="common">Iberian ribbed newt</name>
    <dbReference type="NCBI Taxonomy" id="8319"/>
    <lineage>
        <taxon>Eukaryota</taxon>
        <taxon>Metazoa</taxon>
        <taxon>Chordata</taxon>
        <taxon>Craniata</taxon>
        <taxon>Vertebrata</taxon>
        <taxon>Euteleostomi</taxon>
        <taxon>Amphibia</taxon>
        <taxon>Batrachia</taxon>
        <taxon>Caudata</taxon>
        <taxon>Salamandroidea</taxon>
        <taxon>Salamandridae</taxon>
        <taxon>Pleurodelinae</taxon>
        <taxon>Pleurodeles</taxon>
    </lineage>
</organism>
<feature type="compositionally biased region" description="Basic and acidic residues" evidence="1">
    <location>
        <begin position="81"/>
        <end position="97"/>
    </location>
</feature>
<name>A0AAV7RW08_PLEWA</name>
<dbReference type="AlphaFoldDB" id="A0AAV7RW08"/>
<feature type="compositionally biased region" description="Polar residues" evidence="1">
    <location>
        <begin position="100"/>
        <end position="118"/>
    </location>
</feature>
<gene>
    <name evidence="2" type="ORF">NDU88_008889</name>
</gene>
<evidence type="ECO:0000313" key="3">
    <source>
        <dbReference type="Proteomes" id="UP001066276"/>
    </source>
</evidence>
<proteinExistence type="predicted"/>